<evidence type="ECO:0000256" key="6">
    <source>
        <dbReference type="ARBA" id="ARBA00022552"/>
    </source>
</evidence>
<comment type="similarity">
    <text evidence="2 12">Belongs to the RNA methyltransferase RsmE family.</text>
</comment>
<proteinExistence type="inferred from homology"/>
<keyword evidence="8 12" id="KW-0808">Transferase</keyword>
<comment type="subcellular location">
    <subcellularLocation>
        <location evidence="1 12">Cytoplasm</location>
    </subcellularLocation>
</comment>
<name>A0ABY8C8L9_9GAMM</name>
<dbReference type="CDD" id="cd18084">
    <property type="entry name" value="RsmE-like"/>
    <property type="match status" value="1"/>
</dbReference>
<evidence type="ECO:0000256" key="11">
    <source>
        <dbReference type="ARBA" id="ARBA00047944"/>
    </source>
</evidence>
<evidence type="ECO:0000256" key="3">
    <source>
        <dbReference type="ARBA" id="ARBA00012328"/>
    </source>
</evidence>
<dbReference type="SUPFAM" id="SSF88697">
    <property type="entry name" value="PUA domain-like"/>
    <property type="match status" value="1"/>
</dbReference>
<evidence type="ECO:0000256" key="5">
    <source>
        <dbReference type="ARBA" id="ARBA00022490"/>
    </source>
</evidence>
<dbReference type="InterPro" id="IPR046886">
    <property type="entry name" value="RsmE_MTase_dom"/>
</dbReference>
<dbReference type="Pfam" id="PF04452">
    <property type="entry name" value="Methyltrans_RNA"/>
    <property type="match status" value="1"/>
</dbReference>
<dbReference type="NCBIfam" id="NF008692">
    <property type="entry name" value="PRK11713.1-5"/>
    <property type="match status" value="1"/>
</dbReference>
<evidence type="ECO:0000256" key="1">
    <source>
        <dbReference type="ARBA" id="ARBA00004496"/>
    </source>
</evidence>
<dbReference type="InterPro" id="IPR029028">
    <property type="entry name" value="Alpha/beta_knot_MTases"/>
</dbReference>
<keyword evidence="7 12" id="KW-0489">Methyltransferase</keyword>
<dbReference type="InterPro" id="IPR046887">
    <property type="entry name" value="RsmE_PUA-like"/>
</dbReference>
<sequence length="250" mass="27585">MRISRLFLEGSYQANQTIPLPKEQAHYVLTVLRLKNNFQIEVFNGHGLLAKGTLIVTSRRTADFQIESVEETQTESPLNTILVQGISKGDRMDASIQKAVELGVTAIQPVFTERCDVKLQDDKLEKRRNQWQTIVINACEQSGRTVVPQILPIQTYQAWLDSKSESSQPTFGLVLDPYAKSSLKTVAQPATETPIHLLVGPEGGLTENEVEAAKMAGLTAVQLGPRVLRTETAGPAILAILQTLWGDFSF</sequence>
<dbReference type="EC" id="2.1.1.193" evidence="3 12"/>
<dbReference type="InterPro" id="IPR006700">
    <property type="entry name" value="RsmE"/>
</dbReference>
<dbReference type="PANTHER" id="PTHR30027:SF3">
    <property type="entry name" value="16S RRNA (URACIL(1498)-N(3))-METHYLTRANSFERASE"/>
    <property type="match status" value="1"/>
</dbReference>
<dbReference type="PIRSF" id="PIRSF015601">
    <property type="entry name" value="MTase_slr0722"/>
    <property type="match status" value="1"/>
</dbReference>
<dbReference type="GO" id="GO:0032259">
    <property type="term" value="P:methylation"/>
    <property type="evidence" value="ECO:0007669"/>
    <property type="project" value="UniProtKB-KW"/>
</dbReference>
<keyword evidence="5 12" id="KW-0963">Cytoplasm</keyword>
<keyword evidence="6 12" id="KW-0698">rRNA processing</keyword>
<protein>
    <recommendedName>
        <fullName evidence="4 12">Ribosomal RNA small subunit methyltransferase E</fullName>
        <ecNumber evidence="3 12">2.1.1.193</ecNumber>
    </recommendedName>
</protein>
<dbReference type="SUPFAM" id="SSF75217">
    <property type="entry name" value="alpha/beta knot"/>
    <property type="match status" value="1"/>
</dbReference>
<feature type="domain" description="Ribosomal RNA small subunit methyltransferase E PUA-like" evidence="14">
    <location>
        <begin position="20"/>
        <end position="67"/>
    </location>
</feature>
<dbReference type="InterPro" id="IPR029026">
    <property type="entry name" value="tRNA_m1G_MTases_N"/>
</dbReference>
<dbReference type="InterPro" id="IPR015947">
    <property type="entry name" value="PUA-like_sf"/>
</dbReference>
<dbReference type="GO" id="GO:0008168">
    <property type="term" value="F:methyltransferase activity"/>
    <property type="evidence" value="ECO:0007669"/>
    <property type="project" value="UniProtKB-KW"/>
</dbReference>
<reference evidence="15 16" key="1">
    <citation type="submission" date="2022-06" db="EMBL/GenBank/DDBJ databases">
        <title>Thiomicrohabdus sp. nov, an obligately chemolithoautotrophic, sulfur-oxidizing bacterium isolated from beach of Guanyin Mountain. Amoy.</title>
        <authorList>
            <person name="Zhu H."/>
        </authorList>
    </citation>
    <scope>NUCLEOTIDE SEQUENCE [LARGE SCALE GENOMIC DNA]</scope>
    <source>
        <strain evidence="15 16">XGS-01</strain>
    </source>
</reference>
<keyword evidence="16" id="KW-1185">Reference proteome</keyword>
<evidence type="ECO:0000256" key="12">
    <source>
        <dbReference type="PIRNR" id="PIRNR015601"/>
    </source>
</evidence>
<comment type="function">
    <text evidence="10 12">Specifically methylates the N3 position of the uracil ring of uridine 1498 (m3U1498) in 16S rRNA. Acts on the fully assembled 30S ribosomal subunit.</text>
</comment>
<gene>
    <name evidence="15" type="ORF">NR989_09885</name>
</gene>
<evidence type="ECO:0000256" key="2">
    <source>
        <dbReference type="ARBA" id="ARBA00005528"/>
    </source>
</evidence>
<evidence type="ECO:0000313" key="15">
    <source>
        <dbReference type="EMBL" id="WEJ62316.1"/>
    </source>
</evidence>
<accession>A0ABY8C8L9</accession>
<dbReference type="RefSeq" id="WP_275594573.1">
    <property type="nucleotide sequence ID" value="NZ_CP102381.1"/>
</dbReference>
<dbReference type="Gene3D" id="2.40.240.20">
    <property type="entry name" value="Hypothetical PUA domain-like, domain 1"/>
    <property type="match status" value="1"/>
</dbReference>
<dbReference type="Gene3D" id="3.40.1280.10">
    <property type="match status" value="1"/>
</dbReference>
<evidence type="ECO:0000256" key="9">
    <source>
        <dbReference type="ARBA" id="ARBA00022691"/>
    </source>
</evidence>
<dbReference type="Proteomes" id="UP001222275">
    <property type="component" value="Chromosome"/>
</dbReference>
<dbReference type="PANTHER" id="PTHR30027">
    <property type="entry name" value="RIBOSOMAL RNA SMALL SUBUNIT METHYLTRANSFERASE E"/>
    <property type="match status" value="1"/>
</dbReference>
<evidence type="ECO:0000259" key="13">
    <source>
        <dbReference type="Pfam" id="PF04452"/>
    </source>
</evidence>
<keyword evidence="9 12" id="KW-0949">S-adenosyl-L-methionine</keyword>
<evidence type="ECO:0000256" key="4">
    <source>
        <dbReference type="ARBA" id="ARBA00013673"/>
    </source>
</evidence>
<organism evidence="15 16">
    <name type="scientific">Thiomicrorhabdus lithotrophica</name>
    <dbReference type="NCBI Taxonomy" id="2949997"/>
    <lineage>
        <taxon>Bacteria</taxon>
        <taxon>Pseudomonadati</taxon>
        <taxon>Pseudomonadota</taxon>
        <taxon>Gammaproteobacteria</taxon>
        <taxon>Thiotrichales</taxon>
        <taxon>Piscirickettsiaceae</taxon>
        <taxon>Thiomicrorhabdus</taxon>
    </lineage>
</organism>
<evidence type="ECO:0000313" key="16">
    <source>
        <dbReference type="Proteomes" id="UP001222275"/>
    </source>
</evidence>
<feature type="domain" description="Ribosomal RNA small subunit methyltransferase E methyltransferase" evidence="13">
    <location>
        <begin position="75"/>
        <end position="242"/>
    </location>
</feature>
<dbReference type="Pfam" id="PF20260">
    <property type="entry name" value="PUA_4"/>
    <property type="match status" value="1"/>
</dbReference>
<dbReference type="EMBL" id="CP102381">
    <property type="protein sequence ID" value="WEJ62316.1"/>
    <property type="molecule type" value="Genomic_DNA"/>
</dbReference>
<comment type="catalytic activity">
    <reaction evidence="11 12">
        <text>uridine(1498) in 16S rRNA + S-adenosyl-L-methionine = N(3)-methyluridine(1498) in 16S rRNA + S-adenosyl-L-homocysteine + H(+)</text>
        <dbReference type="Rhea" id="RHEA:42920"/>
        <dbReference type="Rhea" id="RHEA-COMP:10283"/>
        <dbReference type="Rhea" id="RHEA-COMP:10284"/>
        <dbReference type="ChEBI" id="CHEBI:15378"/>
        <dbReference type="ChEBI" id="CHEBI:57856"/>
        <dbReference type="ChEBI" id="CHEBI:59789"/>
        <dbReference type="ChEBI" id="CHEBI:65315"/>
        <dbReference type="ChEBI" id="CHEBI:74502"/>
        <dbReference type="EC" id="2.1.1.193"/>
    </reaction>
</comment>
<evidence type="ECO:0000259" key="14">
    <source>
        <dbReference type="Pfam" id="PF20260"/>
    </source>
</evidence>
<evidence type="ECO:0000256" key="8">
    <source>
        <dbReference type="ARBA" id="ARBA00022679"/>
    </source>
</evidence>
<evidence type="ECO:0000256" key="10">
    <source>
        <dbReference type="ARBA" id="ARBA00025699"/>
    </source>
</evidence>
<dbReference type="NCBIfam" id="TIGR00046">
    <property type="entry name" value="RsmE family RNA methyltransferase"/>
    <property type="match status" value="1"/>
</dbReference>
<evidence type="ECO:0000256" key="7">
    <source>
        <dbReference type="ARBA" id="ARBA00022603"/>
    </source>
</evidence>